<sequence>MPAPPTSHTSASPVPPHPLNARQQAGTPDSGKVLRQPPATPPKMLPVPILGNKSGSGGRVYRGPLDSFEEDENSSQYSRSHQRPSAISIFSTSAPPINSGYIASRRSVVPTKFGNEDSHEDDKVDSDEDGHEVVRTSLSSIDAGKPAIVTNGGRHYRVKSQSIGQTLNQQQHGRNTPANITNNHDTSSPAPKPNPTVTFGSPSVPHQQNLQQQHHHQPGRVQLNNGYNSSGSSSVALTSSYSSQSNNSSSVSSLGSVAALLEEEERMMNEVRRQENQSGIGANNVNGGSGNGHSKNGLLGVPSAFQLGTQTQQSRHVGIGTMLSRGTNNGHNDLMDAQEKEVPQSAKVSAAYNAAGRQAPSQYHHQHSQSLAGVRSVHPLEQQRYQSNPGSKLEFSPGYEPHSYGSTNVNAGWRASSPSGISYSNMSTTAPSSPLSDLINNANNRKGGKAIRRSMGVALEKERWD</sequence>
<dbReference type="EMBL" id="JAAAID010001887">
    <property type="protein sequence ID" value="KAG0008498.1"/>
    <property type="molecule type" value="Genomic_DNA"/>
</dbReference>
<feature type="compositionally biased region" description="Low complexity" evidence="1">
    <location>
        <begin position="276"/>
        <end position="293"/>
    </location>
</feature>
<proteinExistence type="predicted"/>
<feature type="region of interest" description="Disordered" evidence="1">
    <location>
        <begin position="165"/>
        <end position="252"/>
    </location>
</feature>
<evidence type="ECO:0000313" key="3">
    <source>
        <dbReference type="Proteomes" id="UP000703661"/>
    </source>
</evidence>
<feature type="compositionally biased region" description="Polar residues" evidence="1">
    <location>
        <begin position="74"/>
        <end position="96"/>
    </location>
</feature>
<feature type="compositionally biased region" description="Low complexity" evidence="1">
    <location>
        <begin position="224"/>
        <end position="252"/>
    </location>
</feature>
<feature type="compositionally biased region" description="Polar residues" evidence="1">
    <location>
        <begin position="165"/>
        <end position="205"/>
    </location>
</feature>
<feature type="region of interest" description="Disordered" evidence="1">
    <location>
        <begin position="274"/>
        <end position="293"/>
    </location>
</feature>
<keyword evidence="3" id="KW-1185">Reference proteome</keyword>
<evidence type="ECO:0000313" key="2">
    <source>
        <dbReference type="EMBL" id="KAG0008498.1"/>
    </source>
</evidence>
<accession>A0A9P6MN98</accession>
<dbReference type="AlphaFoldDB" id="A0A9P6MN98"/>
<evidence type="ECO:0000256" key="1">
    <source>
        <dbReference type="SAM" id="MobiDB-lite"/>
    </source>
</evidence>
<gene>
    <name evidence="2" type="ORF">BGZ80_003366</name>
</gene>
<protein>
    <submittedName>
        <fullName evidence="2">Uncharacterized protein</fullName>
    </submittedName>
</protein>
<reference evidence="2" key="1">
    <citation type="journal article" date="2020" name="Fungal Divers.">
        <title>Resolving the Mortierellaceae phylogeny through synthesis of multi-gene phylogenetics and phylogenomics.</title>
        <authorList>
            <person name="Vandepol N."/>
            <person name="Liber J."/>
            <person name="Desiro A."/>
            <person name="Na H."/>
            <person name="Kennedy M."/>
            <person name="Barry K."/>
            <person name="Grigoriev I.V."/>
            <person name="Miller A.N."/>
            <person name="O'Donnell K."/>
            <person name="Stajich J.E."/>
            <person name="Bonito G."/>
        </authorList>
    </citation>
    <scope>NUCLEOTIDE SEQUENCE</scope>
    <source>
        <strain evidence="2">NRRL 2769</strain>
    </source>
</reference>
<dbReference type="Proteomes" id="UP000703661">
    <property type="component" value="Unassembled WGS sequence"/>
</dbReference>
<feature type="region of interest" description="Disordered" evidence="1">
    <location>
        <begin position="1"/>
        <end position="139"/>
    </location>
</feature>
<organism evidence="2 3">
    <name type="scientific">Entomortierella chlamydospora</name>
    <dbReference type="NCBI Taxonomy" id="101097"/>
    <lineage>
        <taxon>Eukaryota</taxon>
        <taxon>Fungi</taxon>
        <taxon>Fungi incertae sedis</taxon>
        <taxon>Mucoromycota</taxon>
        <taxon>Mortierellomycotina</taxon>
        <taxon>Mortierellomycetes</taxon>
        <taxon>Mortierellales</taxon>
        <taxon>Mortierellaceae</taxon>
        <taxon>Entomortierella</taxon>
    </lineage>
</organism>
<comment type="caution">
    <text evidence="2">The sequence shown here is derived from an EMBL/GenBank/DDBJ whole genome shotgun (WGS) entry which is preliminary data.</text>
</comment>
<feature type="compositionally biased region" description="Low complexity" evidence="1">
    <location>
        <begin position="1"/>
        <end position="12"/>
    </location>
</feature>
<name>A0A9P6MN98_9FUNG</name>